<feature type="transmembrane region" description="Helical" evidence="6">
    <location>
        <begin position="182"/>
        <end position="205"/>
    </location>
</feature>
<gene>
    <name evidence="7" type="ORF">D9Q81_07605</name>
</gene>
<name>A0A3R9RHP3_9CREN</name>
<evidence type="ECO:0000256" key="4">
    <source>
        <dbReference type="ARBA" id="ARBA00022989"/>
    </source>
</evidence>
<comment type="caution">
    <text evidence="7">The sequence shown here is derived from an EMBL/GenBank/DDBJ whole genome shotgun (WGS) entry which is preliminary data.</text>
</comment>
<evidence type="ECO:0000256" key="2">
    <source>
        <dbReference type="ARBA" id="ARBA00022475"/>
    </source>
</evidence>
<dbReference type="AlphaFoldDB" id="A0A3R9RHP3"/>
<keyword evidence="3 6" id="KW-0812">Transmembrane</keyword>
<reference evidence="7 8" key="1">
    <citation type="submission" date="2018-10" db="EMBL/GenBank/DDBJ databases">
        <title>Co-occurring genomic capacity for anaerobic methane metabolism and dissimilatory sulfite reduction discovered in the Korarchaeota.</title>
        <authorList>
            <person name="Mckay L.J."/>
            <person name="Dlakic M."/>
            <person name="Fields M.W."/>
            <person name="Delmont T.O."/>
            <person name="Eren A.M."/>
            <person name="Jay Z.J."/>
            <person name="Klingelsmith K.B."/>
            <person name="Rusch D.B."/>
            <person name="Inskeep W.P."/>
        </authorList>
    </citation>
    <scope>NUCLEOTIDE SEQUENCE [LARGE SCALE GENOMIC DNA]</scope>
    <source>
        <strain evidence="7 8">WS</strain>
    </source>
</reference>
<comment type="subcellular location">
    <subcellularLocation>
        <location evidence="1">Cell membrane</location>
        <topology evidence="1">Multi-pass membrane protein</topology>
    </subcellularLocation>
</comment>
<feature type="transmembrane region" description="Helical" evidence="6">
    <location>
        <begin position="217"/>
        <end position="243"/>
    </location>
</feature>
<sequence length="302" mass="32238">MIEDLLSLTSQALVAMIPLLLASVGEIVTERSGVVNIGLEGILILSAFVSSLVTFSTNDPYLGLLAGALSGLSAGLLHGFISVYLRGDQIIAGVGFNTFAYGISILGLINTWGHHGASPMVSKIPFFGAPLYISPLLPIALIIAIICWFWLFRTSSGLRLRACGEDPRAAEAMGVNVLRTRFLATLLGATLTGIGGAYIVVGWIGQFTRHISAGRGFIALAIVALSGWNPALSIAGSFIFGFFDAISLYLPVKIQLINPGLNLTSLSYIFRIIPYLGVLIIVSSLFRRGRAPRDLGRPYIKE</sequence>
<feature type="transmembrane region" description="Helical" evidence="6">
    <location>
        <begin position="62"/>
        <end position="84"/>
    </location>
</feature>
<feature type="transmembrane region" description="Helical" evidence="6">
    <location>
        <begin position="124"/>
        <end position="151"/>
    </location>
</feature>
<keyword evidence="2" id="KW-1003">Cell membrane</keyword>
<feature type="transmembrane region" description="Helical" evidence="6">
    <location>
        <begin position="268"/>
        <end position="286"/>
    </location>
</feature>
<evidence type="ECO:0000256" key="6">
    <source>
        <dbReference type="SAM" id="Phobius"/>
    </source>
</evidence>
<dbReference type="Proteomes" id="UP000278149">
    <property type="component" value="Unassembled WGS sequence"/>
</dbReference>
<evidence type="ECO:0000313" key="8">
    <source>
        <dbReference type="Proteomes" id="UP000278149"/>
    </source>
</evidence>
<feature type="transmembrane region" description="Helical" evidence="6">
    <location>
        <begin position="90"/>
        <end position="112"/>
    </location>
</feature>
<protein>
    <submittedName>
        <fullName evidence="7">ABC transporter permease</fullName>
    </submittedName>
</protein>
<organism evidence="7 8">
    <name type="scientific">Candidatus Korarchaeum cryptofilum</name>
    <dbReference type="NCBI Taxonomy" id="498846"/>
    <lineage>
        <taxon>Archaea</taxon>
        <taxon>Thermoproteota</taxon>
        <taxon>Candidatus Korarchaeia</taxon>
        <taxon>Candidatus Korarchaeales</taxon>
        <taxon>Candidatus Korarchaeaceae</taxon>
        <taxon>Candidatus Korarchaeum</taxon>
    </lineage>
</organism>
<dbReference type="CDD" id="cd06580">
    <property type="entry name" value="TM_PBP1_transp_TpRbsC_like"/>
    <property type="match status" value="1"/>
</dbReference>
<dbReference type="RefSeq" id="WP_125742485.1">
    <property type="nucleotide sequence ID" value="NZ_RCOR01000042.1"/>
</dbReference>
<dbReference type="Pfam" id="PF02653">
    <property type="entry name" value="BPD_transp_2"/>
    <property type="match status" value="1"/>
</dbReference>
<dbReference type="EMBL" id="RCOR01000042">
    <property type="protein sequence ID" value="RSN67655.1"/>
    <property type="molecule type" value="Genomic_DNA"/>
</dbReference>
<accession>A0A3R9RHP3</accession>
<evidence type="ECO:0000313" key="7">
    <source>
        <dbReference type="EMBL" id="RSN67655.1"/>
    </source>
</evidence>
<dbReference type="PANTHER" id="PTHR43370:SF1">
    <property type="entry name" value="GUANOSINE ABC TRANSPORTER PERMEASE PROTEIN NUPQ"/>
    <property type="match status" value="1"/>
</dbReference>
<evidence type="ECO:0000256" key="3">
    <source>
        <dbReference type="ARBA" id="ARBA00022692"/>
    </source>
</evidence>
<proteinExistence type="predicted"/>
<dbReference type="PANTHER" id="PTHR43370">
    <property type="entry name" value="SUGAR ABC TRANSPORTER INTEGRAL MEMBRANE PROTEIN-RELATED"/>
    <property type="match status" value="1"/>
</dbReference>
<dbReference type="GO" id="GO:0022857">
    <property type="term" value="F:transmembrane transporter activity"/>
    <property type="evidence" value="ECO:0007669"/>
    <property type="project" value="InterPro"/>
</dbReference>
<keyword evidence="4 6" id="KW-1133">Transmembrane helix</keyword>
<dbReference type="InterPro" id="IPR001851">
    <property type="entry name" value="ABC_transp_permease"/>
</dbReference>
<evidence type="ECO:0000256" key="5">
    <source>
        <dbReference type="ARBA" id="ARBA00023136"/>
    </source>
</evidence>
<evidence type="ECO:0000256" key="1">
    <source>
        <dbReference type="ARBA" id="ARBA00004651"/>
    </source>
</evidence>
<dbReference type="GO" id="GO:0005886">
    <property type="term" value="C:plasma membrane"/>
    <property type="evidence" value="ECO:0007669"/>
    <property type="project" value="UniProtKB-SubCell"/>
</dbReference>
<feature type="transmembrane region" description="Helical" evidence="6">
    <location>
        <begin position="32"/>
        <end position="55"/>
    </location>
</feature>
<keyword evidence="5 6" id="KW-0472">Membrane</keyword>